<reference evidence="7 8" key="1">
    <citation type="submission" date="2020-08" db="EMBL/GenBank/DDBJ databases">
        <title>Bridging the membrane lipid divide: bacteria of the FCB group superphylum have the potential to synthesize archaeal ether lipids.</title>
        <authorList>
            <person name="Villanueva L."/>
            <person name="Von Meijenfeldt F.A.B."/>
            <person name="Westbye A.B."/>
            <person name="Yadav S."/>
            <person name="Hopmans E.C."/>
            <person name="Dutilh B.E."/>
            <person name="Sinninghe Damste J.S."/>
        </authorList>
    </citation>
    <scope>NUCLEOTIDE SEQUENCE [LARGE SCALE GENOMIC DNA]</scope>
    <source>
        <strain evidence="7">NIOZ-UU27</strain>
    </source>
</reference>
<sequence>MEKILAAWIGFTDIRASENSEQDGLGPIGQAARARAFDEICLISDLAPGETDHYIQWIGSLTETKIVLYTEKLTGPTRFGEIYEAASRVITDIRSRNGKAASLTFHLSPGTPAMAAVWIILAKTRFPAELIESSHKEGVRTASIPFDISAEFIPDLLRKSDNRLERLAVGVPPDAPEFSHLIHRSNIMKRVILKAQRVAPRTVSVLIEGESGTGKELLARAIHEASPRHQGPFIPVNCGAIPNELLESELFGYEKGAFTGAEKQKKGYFEAADKGTLFLDEIGELPAAAQVKLLRALQEKEITRIGSTKPVSFDARIIAATNRDLLKEISEGRFREDLFYRIVVAILKLPPLRERAGDVGLIIDTLLQQMNIESENEPGYVQKKISVGARNLMLQYEWPGNVRELQNTLMRAALWSNRSTIDAQDMGEAMIPISRSGDDGLLDRSIKDGVNLPELVEKLARHYLERAMDEAGGNKTKAAELVGLPSYQTFSNWMKKYRLT</sequence>
<keyword evidence="4" id="KW-0238">DNA-binding</keyword>
<dbReference type="PANTHER" id="PTHR32071">
    <property type="entry name" value="TRANSCRIPTIONAL REGULATORY PROTEIN"/>
    <property type="match status" value="1"/>
</dbReference>
<evidence type="ECO:0000256" key="4">
    <source>
        <dbReference type="ARBA" id="ARBA00023125"/>
    </source>
</evidence>
<evidence type="ECO:0000313" key="8">
    <source>
        <dbReference type="Proteomes" id="UP000650524"/>
    </source>
</evidence>
<keyword evidence="1" id="KW-0547">Nucleotide-binding</keyword>
<protein>
    <submittedName>
        <fullName evidence="7">Sigma-54-dependent Fis family transcriptional regulator</fullName>
    </submittedName>
</protein>
<dbReference type="CDD" id="cd00009">
    <property type="entry name" value="AAA"/>
    <property type="match status" value="1"/>
</dbReference>
<dbReference type="InterPro" id="IPR002197">
    <property type="entry name" value="HTH_Fis"/>
</dbReference>
<keyword evidence="3" id="KW-0805">Transcription regulation</keyword>
<keyword evidence="2" id="KW-0067">ATP-binding</keyword>
<dbReference type="Gene3D" id="1.10.10.60">
    <property type="entry name" value="Homeodomain-like"/>
    <property type="match status" value="1"/>
</dbReference>
<dbReference type="EMBL" id="JACNJD010000149">
    <property type="protein sequence ID" value="MBC8176632.1"/>
    <property type="molecule type" value="Genomic_DNA"/>
</dbReference>
<evidence type="ECO:0000259" key="6">
    <source>
        <dbReference type="PROSITE" id="PS50045"/>
    </source>
</evidence>
<dbReference type="FunFam" id="3.40.50.300:FF:000006">
    <property type="entry name" value="DNA-binding transcriptional regulator NtrC"/>
    <property type="match status" value="1"/>
</dbReference>
<dbReference type="Proteomes" id="UP000650524">
    <property type="component" value="Unassembled WGS sequence"/>
</dbReference>
<dbReference type="InterPro" id="IPR002078">
    <property type="entry name" value="Sigma_54_int"/>
</dbReference>
<dbReference type="InterPro" id="IPR003593">
    <property type="entry name" value="AAA+_ATPase"/>
</dbReference>
<proteinExistence type="predicted"/>
<dbReference type="PROSITE" id="PS00675">
    <property type="entry name" value="SIGMA54_INTERACT_1"/>
    <property type="match status" value="1"/>
</dbReference>
<dbReference type="Pfam" id="PF00158">
    <property type="entry name" value="Sigma54_activat"/>
    <property type="match status" value="1"/>
</dbReference>
<dbReference type="InterPro" id="IPR025943">
    <property type="entry name" value="Sigma_54_int_dom_ATP-bd_2"/>
</dbReference>
<dbReference type="InterPro" id="IPR027417">
    <property type="entry name" value="P-loop_NTPase"/>
</dbReference>
<evidence type="ECO:0000256" key="5">
    <source>
        <dbReference type="ARBA" id="ARBA00023163"/>
    </source>
</evidence>
<dbReference type="AlphaFoldDB" id="A0A8J6T3V1"/>
<evidence type="ECO:0000313" key="7">
    <source>
        <dbReference type="EMBL" id="MBC8176632.1"/>
    </source>
</evidence>
<dbReference type="Gene3D" id="1.10.8.60">
    <property type="match status" value="1"/>
</dbReference>
<organism evidence="7 8">
    <name type="scientific">Candidatus Desulfacyla euxinica</name>
    <dbReference type="NCBI Taxonomy" id="2841693"/>
    <lineage>
        <taxon>Bacteria</taxon>
        <taxon>Deltaproteobacteria</taxon>
        <taxon>Candidatus Desulfacyla</taxon>
    </lineage>
</organism>
<evidence type="ECO:0000256" key="3">
    <source>
        <dbReference type="ARBA" id="ARBA00023015"/>
    </source>
</evidence>
<dbReference type="InterPro" id="IPR025944">
    <property type="entry name" value="Sigma_54_int_dom_CS"/>
</dbReference>
<dbReference type="PROSITE" id="PS00676">
    <property type="entry name" value="SIGMA54_INTERACT_2"/>
    <property type="match status" value="1"/>
</dbReference>
<dbReference type="Pfam" id="PF25601">
    <property type="entry name" value="AAA_lid_14"/>
    <property type="match status" value="1"/>
</dbReference>
<accession>A0A8J6T3V1</accession>
<keyword evidence="5" id="KW-0804">Transcription</keyword>
<dbReference type="InterPro" id="IPR058031">
    <property type="entry name" value="AAA_lid_NorR"/>
</dbReference>
<dbReference type="InterPro" id="IPR009057">
    <property type="entry name" value="Homeodomain-like_sf"/>
</dbReference>
<dbReference type="PROSITE" id="PS50045">
    <property type="entry name" value="SIGMA54_INTERACT_4"/>
    <property type="match status" value="1"/>
</dbReference>
<dbReference type="Pfam" id="PF02954">
    <property type="entry name" value="HTH_8"/>
    <property type="match status" value="1"/>
</dbReference>
<feature type="domain" description="Sigma-54 factor interaction" evidence="6">
    <location>
        <begin position="181"/>
        <end position="414"/>
    </location>
</feature>
<dbReference type="InterPro" id="IPR025662">
    <property type="entry name" value="Sigma_54_int_dom_ATP-bd_1"/>
</dbReference>
<dbReference type="GO" id="GO:0006355">
    <property type="term" value="P:regulation of DNA-templated transcription"/>
    <property type="evidence" value="ECO:0007669"/>
    <property type="project" value="InterPro"/>
</dbReference>
<dbReference type="PROSITE" id="PS00688">
    <property type="entry name" value="SIGMA54_INTERACT_3"/>
    <property type="match status" value="1"/>
</dbReference>
<dbReference type="SUPFAM" id="SSF52540">
    <property type="entry name" value="P-loop containing nucleoside triphosphate hydrolases"/>
    <property type="match status" value="1"/>
</dbReference>
<gene>
    <name evidence="7" type="ORF">H8E19_04435</name>
</gene>
<name>A0A8J6T3V1_9DELT</name>
<dbReference type="Gene3D" id="3.40.50.300">
    <property type="entry name" value="P-loop containing nucleotide triphosphate hydrolases"/>
    <property type="match status" value="1"/>
</dbReference>
<dbReference type="SUPFAM" id="SSF46689">
    <property type="entry name" value="Homeodomain-like"/>
    <property type="match status" value="1"/>
</dbReference>
<evidence type="ECO:0000256" key="2">
    <source>
        <dbReference type="ARBA" id="ARBA00022840"/>
    </source>
</evidence>
<evidence type="ECO:0000256" key="1">
    <source>
        <dbReference type="ARBA" id="ARBA00022741"/>
    </source>
</evidence>
<comment type="caution">
    <text evidence="7">The sequence shown here is derived from an EMBL/GenBank/DDBJ whole genome shotgun (WGS) entry which is preliminary data.</text>
</comment>
<dbReference type="GO" id="GO:0005524">
    <property type="term" value="F:ATP binding"/>
    <property type="evidence" value="ECO:0007669"/>
    <property type="project" value="UniProtKB-KW"/>
</dbReference>
<dbReference type="SMART" id="SM00382">
    <property type="entry name" value="AAA"/>
    <property type="match status" value="1"/>
</dbReference>
<dbReference type="GO" id="GO:0043565">
    <property type="term" value="F:sequence-specific DNA binding"/>
    <property type="evidence" value="ECO:0007669"/>
    <property type="project" value="InterPro"/>
</dbReference>